<feature type="compositionally biased region" description="Basic and acidic residues" evidence="2">
    <location>
        <begin position="33"/>
        <end position="49"/>
    </location>
</feature>
<name>A0A840DK36_9MICO</name>
<dbReference type="RefSeq" id="WP_183304974.1">
    <property type="nucleotide sequence ID" value="NZ_JACIFD010000014.1"/>
</dbReference>
<evidence type="ECO:0000256" key="2">
    <source>
        <dbReference type="SAM" id="MobiDB-lite"/>
    </source>
</evidence>
<feature type="coiled-coil region" evidence="1">
    <location>
        <begin position="49"/>
        <end position="90"/>
    </location>
</feature>
<keyword evidence="1" id="KW-0175">Coiled coil</keyword>
<dbReference type="Proteomes" id="UP000571183">
    <property type="component" value="Unassembled WGS sequence"/>
</dbReference>
<comment type="caution">
    <text evidence="3">The sequence shown here is derived from an EMBL/GenBank/DDBJ whole genome shotgun (WGS) entry which is preliminary data.</text>
</comment>
<evidence type="ECO:0000256" key="1">
    <source>
        <dbReference type="SAM" id="Coils"/>
    </source>
</evidence>
<gene>
    <name evidence="3" type="ORF">F5897_001376</name>
</gene>
<evidence type="ECO:0000313" key="4">
    <source>
        <dbReference type="Proteomes" id="UP000571183"/>
    </source>
</evidence>
<dbReference type="InterPro" id="IPR009636">
    <property type="entry name" value="SCAF"/>
</dbReference>
<organism evidence="3 4">
    <name type="scientific">Canibacter oris</name>
    <dbReference type="NCBI Taxonomy" id="1365628"/>
    <lineage>
        <taxon>Bacteria</taxon>
        <taxon>Bacillati</taxon>
        <taxon>Actinomycetota</taxon>
        <taxon>Actinomycetes</taxon>
        <taxon>Micrococcales</taxon>
        <taxon>Microbacteriaceae</taxon>
        <taxon>Canibacter</taxon>
    </lineage>
</organism>
<feature type="compositionally biased region" description="Low complexity" evidence="2">
    <location>
        <begin position="18"/>
        <end position="32"/>
    </location>
</feature>
<dbReference type="EMBL" id="JACIFD010000014">
    <property type="protein sequence ID" value="MBB4072053.1"/>
    <property type="molecule type" value="Genomic_DNA"/>
</dbReference>
<evidence type="ECO:0000313" key="3">
    <source>
        <dbReference type="EMBL" id="MBB4072053.1"/>
    </source>
</evidence>
<keyword evidence="4" id="KW-1185">Reference proteome</keyword>
<proteinExistence type="predicted"/>
<sequence length="215" mass="22962">MSTNTQTPETPAEEKSSTPGTTPAAEETTTNETPHEGEKALGDAGKKALDAMKAERNEYKRLAAEAKTELERLKAEAEGRKAEYEAEQQARRVKEAALAAANERIALAELRAAAKGKLSDPADAATFIDVTQIEVAEDGAVDTTMVDALIDDLISRKPYLAAQSGQVKGSADGGARNGSTPRQLTHDEVRQLAAEGKHQEILDAKQRGLLNNLLT</sequence>
<dbReference type="AlphaFoldDB" id="A0A840DK36"/>
<feature type="region of interest" description="Disordered" evidence="2">
    <location>
        <begin position="1"/>
        <end position="49"/>
    </location>
</feature>
<dbReference type="Pfam" id="PF06810">
    <property type="entry name" value="Phage_scaffold"/>
    <property type="match status" value="1"/>
</dbReference>
<accession>A0A840DK36</accession>
<protein>
    <submittedName>
        <fullName evidence="3">Membrane protein involved in colicin uptake</fullName>
    </submittedName>
</protein>
<reference evidence="3" key="1">
    <citation type="submission" date="2020-08" db="EMBL/GenBank/DDBJ databases">
        <title>Sequencing the genomes of 1000 actinobacteria strains.</title>
        <authorList>
            <person name="Klenk H.-P."/>
        </authorList>
    </citation>
    <scope>NUCLEOTIDE SEQUENCE [LARGE SCALE GENOMIC DNA]</scope>
    <source>
        <strain evidence="3">DSM 27064</strain>
    </source>
</reference>